<evidence type="ECO:0000313" key="2">
    <source>
        <dbReference type="Proteomes" id="UP000035017"/>
    </source>
</evidence>
<protein>
    <submittedName>
        <fullName evidence="1">Uncharacterized protein</fullName>
    </submittedName>
</protein>
<dbReference type="AlphaFoldDB" id="A0A0D0JUD3"/>
<proteinExistence type="predicted"/>
<dbReference type="Proteomes" id="UP000035017">
    <property type="component" value="Unassembled WGS sequence"/>
</dbReference>
<accession>A0A0D0JUD3</accession>
<gene>
    <name evidence="1" type="ORF">RU07_20740</name>
</gene>
<sequence length="79" mass="8658">MMTEQTSQLLSKIDAFLHDTGMGESYFGKCAVGNSELVGRLRNGGKVYQDTGVKVVSFIEAERLKRNVPVRKPVPEGVS</sequence>
<name>A0A0D0JUD3_AGRTU</name>
<dbReference type="EMBL" id="JXQV01000030">
    <property type="protein sequence ID" value="KIP99095.1"/>
    <property type="molecule type" value="Genomic_DNA"/>
</dbReference>
<reference evidence="1 2" key="1">
    <citation type="submission" date="2014-12" db="EMBL/GenBank/DDBJ databases">
        <title>16Stimator: statistical estimation of ribosomal gene copy numbers from draft genome assemblies.</title>
        <authorList>
            <person name="Perisin M.A."/>
            <person name="Vetter M."/>
            <person name="Gilbert J.A."/>
            <person name="Bergelson J."/>
        </authorList>
    </citation>
    <scope>NUCLEOTIDE SEQUENCE [LARGE SCALE GENOMIC DNA]</scope>
    <source>
        <strain evidence="1 2">MEJ076</strain>
    </source>
</reference>
<evidence type="ECO:0000313" key="1">
    <source>
        <dbReference type="EMBL" id="KIP99095.1"/>
    </source>
</evidence>
<dbReference type="OrthoDB" id="7376075at2"/>
<comment type="caution">
    <text evidence="1">The sequence shown here is derived from an EMBL/GenBank/DDBJ whole genome shotgun (WGS) entry which is preliminary data.</text>
</comment>
<organism evidence="1 2">
    <name type="scientific">Agrobacterium tumefaciens</name>
    <dbReference type="NCBI Taxonomy" id="358"/>
    <lineage>
        <taxon>Bacteria</taxon>
        <taxon>Pseudomonadati</taxon>
        <taxon>Pseudomonadota</taxon>
        <taxon>Alphaproteobacteria</taxon>
        <taxon>Hyphomicrobiales</taxon>
        <taxon>Rhizobiaceae</taxon>
        <taxon>Rhizobium/Agrobacterium group</taxon>
        <taxon>Agrobacterium</taxon>
        <taxon>Agrobacterium tumefaciens complex</taxon>
    </lineage>
</organism>